<evidence type="ECO:0008006" key="5">
    <source>
        <dbReference type="Google" id="ProtNLM"/>
    </source>
</evidence>
<evidence type="ECO:0000259" key="2">
    <source>
        <dbReference type="Pfam" id="PF19778"/>
    </source>
</evidence>
<gene>
    <name evidence="3" type="ORF">GCM10010844_39560</name>
</gene>
<keyword evidence="4" id="KW-1185">Reference proteome</keyword>
<dbReference type="SUPFAM" id="SSF52540">
    <property type="entry name" value="P-loop containing nucleoside triphosphate hydrolases"/>
    <property type="match status" value="2"/>
</dbReference>
<feature type="domain" description="Helicase/UvrB N-terminal" evidence="1">
    <location>
        <begin position="94"/>
        <end position="251"/>
    </location>
</feature>
<protein>
    <recommendedName>
        <fullName evidence="5">DEAD/DEAH box helicase</fullName>
    </recommendedName>
</protein>
<proteinExistence type="predicted"/>
<sequence length="899" mass="101502">MTVKIKFDPNQTYQLDAVQSVVDVFAGQLTGVSDQGAPLTDDALFELPSVRNVVTLTGEDLLANIQAVQERNGLPQSEALIETVTEGEPPVTLNLNVEMETGTGKTYVYLRTIYELNKQYGLTKFVIAVPSIAIREGVLSSLRLTEDHFKLLYGAVPVDFWIYDSRQVSRLRQFASSRDIQILIINVSAFDKDSNLLYRQDDNLNGLAPIDFIQAVRPVVIVDEPQNFEGDQARRGLARMRPSALMRYSATHRTAFNTVYKLGPVQAYDLRLVKQIEVLSVLDAEDFNKPYIKLVSVTPGKATVKAKVEIDTWANLKGSPGIKRRAVTIGKDSDLFALSGGREVYRDFTVTDISVDDGIEFGNGQFLVPGQTIGVNPDDLMRAQIFETVREHLRRELRLSRLPAGERLKVLSLFFIDRVANYRGEDAKIKRFFEQAYTELSQEERFRGLKLPALDQVHAGYFAEDRSGNAKDTRGDSQADADAYEKIMQDKEKLLSLDEPLRFIFSHSALREGWDNPNVFQICTLNESRSDVKKRQEIGRGLRLPVRENGERSTDEQVNRLLIVANESYKDFAGALQQEIEADTGEKATREITKNARERRTIKFKKEVLLDEDFQALWERIKPKTRYKVNFNTPKFIEEAAEQIRKLPAVHAPAYSVQRGRIDTFKDGGSVTLTGSGEASIRGYTPFMPDVLGHLQRETELTRSTLVSVLEKSGRMDSFRLNPQKFLDMALHSIKYVLQGAMVDGIKYERIGENYDMTQFESGELETYLSKTLDVQHGIYDAVAYDSTVELQFAQALDRREDVKLFVKLPKWFVVPTPLGNYEPDWAVVIEDAGQEKLYFVCETKSTKDSTKLRNSENLKIECGHAHFHELGVPFVLETSGETLTAEAVKRDAATIGST</sequence>
<dbReference type="Gene3D" id="3.40.50.300">
    <property type="entry name" value="P-loop containing nucleotide triphosphate hydrolases"/>
    <property type="match status" value="2"/>
</dbReference>
<evidence type="ECO:0000313" key="4">
    <source>
        <dbReference type="Proteomes" id="UP000604341"/>
    </source>
</evidence>
<dbReference type="EMBL" id="BMPE01000023">
    <property type="protein sequence ID" value="GGL16737.1"/>
    <property type="molecule type" value="Genomic_DNA"/>
</dbReference>
<evidence type="ECO:0000313" key="3">
    <source>
        <dbReference type="EMBL" id="GGL16737.1"/>
    </source>
</evidence>
<reference evidence="4" key="1">
    <citation type="journal article" date="2019" name="Int. J. Syst. Evol. Microbiol.">
        <title>The Global Catalogue of Microorganisms (GCM) 10K type strain sequencing project: providing services to taxonomists for standard genome sequencing and annotation.</title>
        <authorList>
            <consortium name="The Broad Institute Genomics Platform"/>
            <consortium name="The Broad Institute Genome Sequencing Center for Infectious Disease"/>
            <person name="Wu L."/>
            <person name="Ma J."/>
        </authorList>
    </citation>
    <scope>NUCLEOTIDE SEQUENCE [LARGE SCALE GENOMIC DNA]</scope>
    <source>
        <strain evidence="4">JCM 19173</strain>
    </source>
</reference>
<dbReference type="InterPro" id="IPR027417">
    <property type="entry name" value="P-loop_NTPase"/>
</dbReference>
<accession>A0ABQ2FQH9</accession>
<feature type="domain" description="Type III restriction enzyme C-terminal endonuclease" evidence="2">
    <location>
        <begin position="777"/>
        <end position="874"/>
    </location>
</feature>
<dbReference type="Pfam" id="PF19778">
    <property type="entry name" value="RE_endonuc"/>
    <property type="match status" value="1"/>
</dbReference>
<dbReference type="Proteomes" id="UP000604341">
    <property type="component" value="Unassembled WGS sequence"/>
</dbReference>
<dbReference type="InterPro" id="IPR045572">
    <property type="entry name" value="RE_endonuc_C"/>
</dbReference>
<dbReference type="InterPro" id="IPR006935">
    <property type="entry name" value="Helicase/UvrB_N"/>
</dbReference>
<evidence type="ECO:0000259" key="1">
    <source>
        <dbReference type="Pfam" id="PF04851"/>
    </source>
</evidence>
<comment type="caution">
    <text evidence="3">The sequence shown here is derived from an EMBL/GenBank/DDBJ whole genome shotgun (WGS) entry which is preliminary data.</text>
</comment>
<dbReference type="Pfam" id="PF04851">
    <property type="entry name" value="ResIII"/>
    <property type="match status" value="1"/>
</dbReference>
<organism evidence="3 4">
    <name type="scientific">Deinococcus radiotolerans</name>
    <dbReference type="NCBI Taxonomy" id="1309407"/>
    <lineage>
        <taxon>Bacteria</taxon>
        <taxon>Thermotogati</taxon>
        <taxon>Deinococcota</taxon>
        <taxon>Deinococci</taxon>
        <taxon>Deinococcales</taxon>
        <taxon>Deinococcaceae</taxon>
        <taxon>Deinococcus</taxon>
    </lineage>
</organism>
<name>A0ABQ2FQH9_9DEIO</name>
<dbReference type="RefSeq" id="WP_189070707.1">
    <property type="nucleotide sequence ID" value="NZ_BMPE01000023.1"/>
</dbReference>